<feature type="chain" id="PRO_5038616892" evidence="2">
    <location>
        <begin position="22"/>
        <end position="465"/>
    </location>
</feature>
<dbReference type="Proteomes" id="UP000029015">
    <property type="component" value="Unassembled WGS sequence"/>
</dbReference>
<dbReference type="SUPFAM" id="SSF53850">
    <property type="entry name" value="Periplasmic binding protein-like II"/>
    <property type="match status" value="1"/>
</dbReference>
<feature type="domain" description="Solute-binding protein family 5" evidence="3">
    <location>
        <begin position="89"/>
        <end position="407"/>
    </location>
</feature>
<evidence type="ECO:0000256" key="1">
    <source>
        <dbReference type="SAM" id="MobiDB-lite"/>
    </source>
</evidence>
<dbReference type="Gene3D" id="3.90.76.10">
    <property type="entry name" value="Dipeptide-binding Protein, Domain 1"/>
    <property type="match status" value="1"/>
</dbReference>
<dbReference type="GO" id="GO:0042597">
    <property type="term" value="C:periplasmic space"/>
    <property type="evidence" value="ECO:0007669"/>
    <property type="project" value="UniProtKB-ARBA"/>
</dbReference>
<gene>
    <name evidence="4" type="ORF">BACT_1135</name>
</gene>
<dbReference type="GO" id="GO:1904680">
    <property type="term" value="F:peptide transmembrane transporter activity"/>
    <property type="evidence" value="ECO:0007669"/>
    <property type="project" value="TreeGrafter"/>
</dbReference>
<comment type="caution">
    <text evidence="4">The sequence shown here is derived from an EMBL/GenBank/DDBJ whole genome shotgun (WGS) entry which is preliminary data.</text>
</comment>
<dbReference type="InterPro" id="IPR000914">
    <property type="entry name" value="SBP_5_dom"/>
</dbReference>
<dbReference type="Gene3D" id="3.10.105.10">
    <property type="entry name" value="Dipeptide-binding Protein, Domain 3"/>
    <property type="match status" value="1"/>
</dbReference>
<dbReference type="Gene3D" id="3.40.190.10">
    <property type="entry name" value="Periplasmic binding protein-like II"/>
    <property type="match status" value="1"/>
</dbReference>
<dbReference type="EMBL" id="JGYK01000001">
    <property type="protein sequence ID" value="KFI40431.1"/>
    <property type="molecule type" value="Genomic_DNA"/>
</dbReference>
<dbReference type="PIRSF" id="PIRSF002741">
    <property type="entry name" value="MppA"/>
    <property type="match status" value="1"/>
</dbReference>
<dbReference type="GO" id="GO:0043190">
    <property type="term" value="C:ATP-binding cassette (ABC) transporter complex"/>
    <property type="evidence" value="ECO:0007669"/>
    <property type="project" value="InterPro"/>
</dbReference>
<evidence type="ECO:0000256" key="2">
    <source>
        <dbReference type="SAM" id="SignalP"/>
    </source>
</evidence>
<dbReference type="GO" id="GO:0015833">
    <property type="term" value="P:peptide transport"/>
    <property type="evidence" value="ECO:0007669"/>
    <property type="project" value="TreeGrafter"/>
</dbReference>
<evidence type="ECO:0000259" key="3">
    <source>
        <dbReference type="Pfam" id="PF00496"/>
    </source>
</evidence>
<dbReference type="eggNOG" id="COG4166">
    <property type="taxonomic scope" value="Bacteria"/>
</dbReference>
<sequence length="465" mass="49264">MRAAIVSAVSSVTLLTLALTACGSPSSSTRPGQSAGQVDSNAIITVNNVEPSSDLTPSKVTDTAGWKLATLLFDGLVTFGDDGRLIYANADSITPNQDASAYTIKLKPGLRFSNGEPIGAMTYARAWSFAANVANGQTGGSIFSTIAGYEDLQNPHGSKDAILSGLSAPDASTLRVQLNAPDSSFPYKVGDVSFLPLPSVAYKDIAAFGRHPIGNGPYRFKSWTPNQSISLVKDPGYRGPRKVRNGGVTFRDYQSLEAAYADVEAGNLDVLDAVPVSSLATYRSEPRVQAFTKPGPAFKSLTIPSNLPHFQGAEGALRRAAISRSIDRAEVASKVFRGSVTPATDFTAPTIAGYSKRLNGGEVLSYDAGKARELWKRADAISPWSGVLEIAYPADGSDKDWVDALVNSVHQTLGHPSPQQHVPYRQGVQDRGQRTPDPLGVQLRSPVRLPLPGGLLGRGVRLLSG</sequence>
<dbReference type="PROSITE" id="PS51257">
    <property type="entry name" value="PROKAR_LIPOPROTEIN"/>
    <property type="match status" value="1"/>
</dbReference>
<feature type="region of interest" description="Disordered" evidence="1">
    <location>
        <begin position="412"/>
        <end position="442"/>
    </location>
</feature>
<evidence type="ECO:0000313" key="4">
    <source>
        <dbReference type="EMBL" id="KFI40431.1"/>
    </source>
</evidence>
<protein>
    <submittedName>
        <fullName evidence="4">ABC-type transporter</fullName>
    </submittedName>
</protein>
<accession>A0A086Z1N1</accession>
<keyword evidence="5" id="KW-1185">Reference proteome</keyword>
<dbReference type="PANTHER" id="PTHR30290">
    <property type="entry name" value="PERIPLASMIC BINDING COMPONENT OF ABC TRANSPORTER"/>
    <property type="match status" value="1"/>
</dbReference>
<organism evidence="4 5">
    <name type="scientific">Bifidobacterium actinocoloniiforme DSM 22766</name>
    <dbReference type="NCBI Taxonomy" id="1437605"/>
    <lineage>
        <taxon>Bacteria</taxon>
        <taxon>Bacillati</taxon>
        <taxon>Actinomycetota</taxon>
        <taxon>Actinomycetes</taxon>
        <taxon>Bifidobacteriales</taxon>
        <taxon>Bifidobacteriaceae</taxon>
        <taxon>Bifidobacterium</taxon>
    </lineage>
</organism>
<dbReference type="InterPro" id="IPR030678">
    <property type="entry name" value="Peptide/Ni-bd"/>
</dbReference>
<dbReference type="CDD" id="cd00995">
    <property type="entry name" value="PBP2_NikA_DppA_OppA_like"/>
    <property type="match status" value="1"/>
</dbReference>
<dbReference type="InterPro" id="IPR039424">
    <property type="entry name" value="SBP_5"/>
</dbReference>
<dbReference type="PANTHER" id="PTHR30290:SF83">
    <property type="entry name" value="ABC TRANSPORTER SUBSTRATE-BINDING PROTEIN"/>
    <property type="match status" value="1"/>
</dbReference>
<feature type="signal peptide" evidence="2">
    <location>
        <begin position="1"/>
        <end position="21"/>
    </location>
</feature>
<name>A0A086Z1N1_9BIFI</name>
<dbReference type="AlphaFoldDB" id="A0A086Z1N1"/>
<evidence type="ECO:0000313" key="5">
    <source>
        <dbReference type="Proteomes" id="UP000029015"/>
    </source>
</evidence>
<keyword evidence="2" id="KW-0732">Signal</keyword>
<reference evidence="4 5" key="1">
    <citation type="submission" date="2014-03" db="EMBL/GenBank/DDBJ databases">
        <title>Genomics of Bifidobacteria.</title>
        <authorList>
            <person name="Ventura M."/>
            <person name="Milani C."/>
            <person name="Lugli G.A."/>
        </authorList>
    </citation>
    <scope>NUCLEOTIDE SEQUENCE [LARGE SCALE GENOMIC DNA]</scope>
    <source>
        <strain evidence="4 5">DSM 22766</strain>
    </source>
</reference>
<dbReference type="Pfam" id="PF00496">
    <property type="entry name" value="SBP_bac_5"/>
    <property type="match status" value="1"/>
</dbReference>
<proteinExistence type="predicted"/>